<dbReference type="EMBL" id="AXCN02001148">
    <property type="status" value="NOT_ANNOTATED_CDS"/>
    <property type="molecule type" value="Genomic_DNA"/>
</dbReference>
<evidence type="ECO:0000256" key="4">
    <source>
        <dbReference type="ARBA" id="ARBA00023136"/>
    </source>
</evidence>
<evidence type="ECO:0000256" key="3">
    <source>
        <dbReference type="ARBA" id="ARBA00022989"/>
    </source>
</evidence>
<organism evidence="6 7">
    <name type="scientific">Anopheles farauti</name>
    <dbReference type="NCBI Taxonomy" id="69004"/>
    <lineage>
        <taxon>Eukaryota</taxon>
        <taxon>Metazoa</taxon>
        <taxon>Ecdysozoa</taxon>
        <taxon>Arthropoda</taxon>
        <taxon>Hexapoda</taxon>
        <taxon>Insecta</taxon>
        <taxon>Pterygota</taxon>
        <taxon>Neoptera</taxon>
        <taxon>Endopterygota</taxon>
        <taxon>Diptera</taxon>
        <taxon>Nematocera</taxon>
        <taxon>Culicoidea</taxon>
        <taxon>Culicidae</taxon>
        <taxon>Anophelinae</taxon>
        <taxon>Anopheles</taxon>
    </lineage>
</organism>
<keyword evidence="7" id="KW-1185">Reference proteome</keyword>
<dbReference type="GO" id="GO:0019991">
    <property type="term" value="P:septate junction assembly"/>
    <property type="evidence" value="ECO:0007669"/>
    <property type="project" value="TreeGrafter"/>
</dbReference>
<keyword evidence="4 5" id="KW-0472">Membrane</keyword>
<accession>A0A182QFA1</accession>
<dbReference type="AlphaFoldDB" id="A0A182QFA1"/>
<comment type="subcellular location">
    <subcellularLocation>
        <location evidence="1">Membrane</location>
        <topology evidence="1">Multi-pass membrane protein</topology>
    </subcellularLocation>
</comment>
<keyword evidence="3 5" id="KW-1133">Transmembrane helix</keyword>
<dbReference type="STRING" id="69004.A0A182QFA1"/>
<evidence type="ECO:0000256" key="5">
    <source>
        <dbReference type="SAM" id="Phobius"/>
    </source>
</evidence>
<dbReference type="InterPro" id="IPR004031">
    <property type="entry name" value="PMP22/EMP/MP20/Claudin"/>
</dbReference>
<proteinExistence type="predicted"/>
<dbReference type="Proteomes" id="UP000075886">
    <property type="component" value="Unassembled WGS sequence"/>
</dbReference>
<name>A0A182QFA1_9DIPT</name>
<keyword evidence="2 5" id="KW-0812">Transmembrane</keyword>
<evidence type="ECO:0000313" key="7">
    <source>
        <dbReference type="Proteomes" id="UP000075886"/>
    </source>
</evidence>
<sequence>MKRRSLSGNCGVGVFVIALVTVLVAFATPSWLVSDYRITGAKLDRLGLWTHCFRSLPDVNDDYQRRFFVGCRWVYDPFTTGYDEIRGFLIPRVILAMVLVLLYFLCAGPDQKFFVKLIKSISYITLAASICGSIGVIVFACFGNKDKWMPEHANNWFGWSFILACIGVVALGVSSSLFFAEAHVQARKRRQLKESQTQFPMDSESKA</sequence>
<feature type="transmembrane region" description="Helical" evidence="5">
    <location>
        <begin position="89"/>
        <end position="108"/>
    </location>
</feature>
<evidence type="ECO:0000313" key="6">
    <source>
        <dbReference type="EnsemblMetazoa" id="AFAF009009-PA"/>
    </source>
</evidence>
<dbReference type="VEuPathDB" id="VectorBase:AFAF009009"/>
<evidence type="ECO:0008006" key="8">
    <source>
        <dbReference type="Google" id="ProtNLM"/>
    </source>
</evidence>
<feature type="transmembrane region" description="Helical" evidence="5">
    <location>
        <begin position="12"/>
        <end position="33"/>
    </location>
</feature>
<dbReference type="Gene3D" id="1.20.140.150">
    <property type="match status" value="1"/>
</dbReference>
<evidence type="ECO:0000256" key="2">
    <source>
        <dbReference type="ARBA" id="ARBA00022692"/>
    </source>
</evidence>
<evidence type="ECO:0000256" key="1">
    <source>
        <dbReference type="ARBA" id="ARBA00004141"/>
    </source>
</evidence>
<dbReference type="Pfam" id="PF13903">
    <property type="entry name" value="Claudin_2"/>
    <property type="match status" value="1"/>
</dbReference>
<protein>
    <recommendedName>
        <fullName evidence="8">Sinuous</fullName>
    </recommendedName>
</protein>
<feature type="transmembrane region" description="Helical" evidence="5">
    <location>
        <begin position="156"/>
        <end position="180"/>
    </location>
</feature>
<reference evidence="7" key="1">
    <citation type="submission" date="2014-01" db="EMBL/GenBank/DDBJ databases">
        <title>The Genome Sequence of Anopheles farauti FAR1 (V2).</title>
        <authorList>
            <consortium name="The Broad Institute Genomics Platform"/>
            <person name="Neafsey D.E."/>
            <person name="Besansky N."/>
            <person name="Howell P."/>
            <person name="Walton C."/>
            <person name="Young S.K."/>
            <person name="Zeng Q."/>
            <person name="Gargeya S."/>
            <person name="Fitzgerald M."/>
            <person name="Haas B."/>
            <person name="Abouelleil A."/>
            <person name="Allen A.W."/>
            <person name="Alvarado L."/>
            <person name="Arachchi H.M."/>
            <person name="Berlin A.M."/>
            <person name="Chapman S.B."/>
            <person name="Gainer-Dewar J."/>
            <person name="Goldberg J."/>
            <person name="Griggs A."/>
            <person name="Gujja S."/>
            <person name="Hansen M."/>
            <person name="Howarth C."/>
            <person name="Imamovic A."/>
            <person name="Ireland A."/>
            <person name="Larimer J."/>
            <person name="McCowan C."/>
            <person name="Murphy C."/>
            <person name="Pearson M."/>
            <person name="Poon T.W."/>
            <person name="Priest M."/>
            <person name="Roberts A."/>
            <person name="Saif S."/>
            <person name="Shea T."/>
            <person name="Sisk P."/>
            <person name="Sykes S."/>
            <person name="Wortman J."/>
            <person name="Nusbaum C."/>
            <person name="Birren B."/>
        </authorList>
    </citation>
    <scope>NUCLEOTIDE SEQUENCE [LARGE SCALE GENOMIC DNA]</scope>
    <source>
        <strain evidence="7">FAR1</strain>
    </source>
</reference>
<reference evidence="6" key="2">
    <citation type="submission" date="2020-05" db="UniProtKB">
        <authorList>
            <consortium name="EnsemblMetazoa"/>
        </authorList>
    </citation>
    <scope>IDENTIFICATION</scope>
    <source>
        <strain evidence="6">FAR1</strain>
    </source>
</reference>
<dbReference type="PANTHER" id="PTHR21284:SF6">
    <property type="entry name" value="SINUOUS"/>
    <property type="match status" value="1"/>
</dbReference>
<dbReference type="GO" id="GO:0005918">
    <property type="term" value="C:septate junction"/>
    <property type="evidence" value="ECO:0007669"/>
    <property type="project" value="TreeGrafter"/>
</dbReference>
<dbReference type="EnsemblMetazoa" id="AFAF009009-RA">
    <property type="protein sequence ID" value="AFAF009009-PA"/>
    <property type="gene ID" value="AFAF009009"/>
</dbReference>
<dbReference type="GO" id="GO:0035151">
    <property type="term" value="P:regulation of tube size, open tracheal system"/>
    <property type="evidence" value="ECO:0007669"/>
    <property type="project" value="TreeGrafter"/>
</dbReference>
<dbReference type="PANTHER" id="PTHR21284">
    <property type="entry name" value="EG:80H7.2 PROTEIN"/>
    <property type="match status" value="1"/>
</dbReference>
<dbReference type="GO" id="GO:0016020">
    <property type="term" value="C:membrane"/>
    <property type="evidence" value="ECO:0007669"/>
    <property type="project" value="UniProtKB-SubCell"/>
</dbReference>
<feature type="transmembrane region" description="Helical" evidence="5">
    <location>
        <begin position="120"/>
        <end position="144"/>
    </location>
</feature>